<keyword evidence="1" id="KW-0472">Membrane</keyword>
<sequence>MTSTNLPPQPTSQDRALLRTTLLKLTAGQKILCAVVIAVVALVWYDLLNRLVEFGRGINYEGLHALGARVVTLLKEYNPFFWWAVVALCTLIIAYFLYGFVRAALNRARARHLREETVQMLATRLSEPAREVLRWSWRDPREPLTVGDLQRTAAELRNGRYAKITLARRQAALLADAPSAPAGAKDLPSV</sequence>
<reference evidence="2 3" key="1">
    <citation type="submission" date="2017-08" db="EMBL/GenBank/DDBJ databases">
        <authorList>
            <person name="Park S.-J."/>
            <person name="Kim H."/>
        </authorList>
    </citation>
    <scope>NUCLEOTIDE SEQUENCE [LARGE SCALE GENOMIC DNA]</scope>
    <source>
        <strain evidence="3">ye3</strain>
    </source>
</reference>
<dbReference type="Proteomes" id="UP000283474">
    <property type="component" value="Chromosome"/>
</dbReference>
<dbReference type="OrthoDB" id="8634640at2"/>
<feature type="transmembrane region" description="Helical" evidence="1">
    <location>
        <begin position="21"/>
        <end position="45"/>
    </location>
</feature>
<gene>
    <name evidence="2" type="ORF">CKA81_14015</name>
</gene>
<evidence type="ECO:0000256" key="1">
    <source>
        <dbReference type="SAM" id="Phobius"/>
    </source>
</evidence>
<dbReference type="AlphaFoldDB" id="A0A410GEZ1"/>
<keyword evidence="1" id="KW-1133">Transmembrane helix</keyword>
<dbReference type="RefSeq" id="WP_128355835.1">
    <property type="nucleotide sequence ID" value="NZ_CP022987.1"/>
</dbReference>
<name>A0A410GEZ1_9BURK</name>
<evidence type="ECO:0000313" key="2">
    <source>
        <dbReference type="EMBL" id="QAA94839.1"/>
    </source>
</evidence>
<dbReference type="KEGG" id="pus:CKA81_14015"/>
<evidence type="ECO:0000313" key="3">
    <source>
        <dbReference type="Proteomes" id="UP000283474"/>
    </source>
</evidence>
<organism evidence="2 3">
    <name type="scientific">Pollutimonas thiosulfatoxidans</name>
    <dbReference type="NCBI Taxonomy" id="2028345"/>
    <lineage>
        <taxon>Bacteria</taxon>
        <taxon>Pseudomonadati</taxon>
        <taxon>Pseudomonadota</taxon>
        <taxon>Betaproteobacteria</taxon>
        <taxon>Burkholderiales</taxon>
        <taxon>Alcaligenaceae</taxon>
        <taxon>Pollutimonas</taxon>
    </lineage>
</organism>
<protein>
    <recommendedName>
        <fullName evidence="4">Poly-beta-1,6-N-acetyl-D-glucosamine biosynthesis protein PgaD</fullName>
    </recommendedName>
</protein>
<dbReference type="EMBL" id="CP022987">
    <property type="protein sequence ID" value="QAA94839.1"/>
    <property type="molecule type" value="Genomic_DNA"/>
</dbReference>
<accession>A0A410GEZ1</accession>
<feature type="transmembrane region" description="Helical" evidence="1">
    <location>
        <begin position="80"/>
        <end position="101"/>
    </location>
</feature>
<proteinExistence type="predicted"/>
<keyword evidence="1" id="KW-0812">Transmembrane</keyword>
<keyword evidence="3" id="KW-1185">Reference proteome</keyword>
<evidence type="ECO:0008006" key="4">
    <source>
        <dbReference type="Google" id="ProtNLM"/>
    </source>
</evidence>